<evidence type="ECO:0000313" key="3">
    <source>
        <dbReference type="EMBL" id="OAD24048.1"/>
    </source>
</evidence>
<comment type="caution">
    <text evidence="3">The sequence shown here is derived from an EMBL/GenBank/DDBJ whole genome shotgun (WGS) entry which is preliminary data.</text>
</comment>
<feature type="domain" description="Peptidase C14 caspase" evidence="2">
    <location>
        <begin position="72"/>
        <end position="181"/>
    </location>
</feature>
<proteinExistence type="predicted"/>
<dbReference type="EMBL" id="LUTY01000032">
    <property type="protein sequence ID" value="OAD24048.1"/>
    <property type="molecule type" value="Genomic_DNA"/>
</dbReference>
<protein>
    <submittedName>
        <fullName evidence="3">Peptidase C14 caspase catalytic subunit p20</fullName>
    </submittedName>
</protein>
<keyword evidence="4" id="KW-1185">Reference proteome</keyword>
<evidence type="ECO:0000259" key="2">
    <source>
        <dbReference type="Pfam" id="PF00656"/>
    </source>
</evidence>
<accession>A0A176S7Z3</accession>
<dbReference type="AlphaFoldDB" id="A0A176S7Z3"/>
<evidence type="ECO:0000313" key="4">
    <source>
        <dbReference type="Proteomes" id="UP000076962"/>
    </source>
</evidence>
<dbReference type="Gene3D" id="3.40.50.1460">
    <property type="match status" value="1"/>
</dbReference>
<dbReference type="PANTHER" id="PTHR22576:SF37">
    <property type="entry name" value="MUCOSA-ASSOCIATED LYMPHOID TISSUE LYMPHOMA TRANSLOCATION PROTEIN 1"/>
    <property type="match status" value="1"/>
</dbReference>
<evidence type="ECO:0000256" key="1">
    <source>
        <dbReference type="SAM" id="SignalP"/>
    </source>
</evidence>
<sequence>MPTKHLYFLGCCKLCCVLATVLAQIRIAHKKFDVGQSQADFHPQGAAFQTVSMLRHRSAANYVQTTMAAAGNRVNLLILDACRNAPTFIRSLFRGEMTLPPGLGFMETTSGSLIAYAASLGGVALDGTGRNSPYVESLMDWIQKPNLSINKVLRGVRNEVVNKTNGKQSPGYSDKLNEDFYFSISR</sequence>
<name>A0A176S7Z3_9GAMM</name>
<gene>
    <name evidence="3" type="ORF">THIOM_000099</name>
</gene>
<organism evidence="3 4">
    <name type="scientific">Candidatus Thiomargarita nelsonii</name>
    <dbReference type="NCBI Taxonomy" id="1003181"/>
    <lineage>
        <taxon>Bacteria</taxon>
        <taxon>Pseudomonadati</taxon>
        <taxon>Pseudomonadota</taxon>
        <taxon>Gammaproteobacteria</taxon>
        <taxon>Thiotrichales</taxon>
        <taxon>Thiotrichaceae</taxon>
        <taxon>Thiomargarita</taxon>
    </lineage>
</organism>
<dbReference type="InterPro" id="IPR011600">
    <property type="entry name" value="Pept_C14_caspase"/>
</dbReference>
<reference evidence="3 4" key="1">
    <citation type="submission" date="2016-05" db="EMBL/GenBank/DDBJ databases">
        <title>Single-cell genome of chain-forming Candidatus Thiomargarita nelsonii and comparison to other large sulfur-oxidizing bacteria.</title>
        <authorList>
            <person name="Winkel M."/>
            <person name="Salman V."/>
            <person name="Woyke T."/>
            <person name="Schulz-Vogt H."/>
            <person name="Richter M."/>
            <person name="Flood B."/>
            <person name="Bailey J."/>
            <person name="Amann R."/>
            <person name="Mussmann M."/>
        </authorList>
    </citation>
    <scope>NUCLEOTIDE SEQUENCE [LARGE SCALE GENOMIC DNA]</scope>
    <source>
        <strain evidence="3 4">THI036</strain>
    </source>
</reference>
<dbReference type="GO" id="GO:0006508">
    <property type="term" value="P:proteolysis"/>
    <property type="evidence" value="ECO:0007669"/>
    <property type="project" value="InterPro"/>
</dbReference>
<feature type="signal peptide" evidence="1">
    <location>
        <begin position="1"/>
        <end position="23"/>
    </location>
</feature>
<dbReference type="SUPFAM" id="SSF52129">
    <property type="entry name" value="Caspase-like"/>
    <property type="match status" value="1"/>
</dbReference>
<keyword evidence="1" id="KW-0732">Signal</keyword>
<dbReference type="Pfam" id="PF00656">
    <property type="entry name" value="Peptidase_C14"/>
    <property type="match status" value="1"/>
</dbReference>
<dbReference type="Proteomes" id="UP000076962">
    <property type="component" value="Unassembled WGS sequence"/>
</dbReference>
<dbReference type="InterPro" id="IPR029030">
    <property type="entry name" value="Caspase-like_dom_sf"/>
</dbReference>
<dbReference type="GO" id="GO:0004197">
    <property type="term" value="F:cysteine-type endopeptidase activity"/>
    <property type="evidence" value="ECO:0007669"/>
    <property type="project" value="InterPro"/>
</dbReference>
<feature type="chain" id="PRO_5008049036" evidence="1">
    <location>
        <begin position="24"/>
        <end position="186"/>
    </location>
</feature>
<dbReference type="PANTHER" id="PTHR22576">
    <property type="entry name" value="MUCOSA ASSOCIATED LYMPHOID TISSUE LYMPHOMA TRANSLOCATION PROTEIN 1/PARACASPASE"/>
    <property type="match status" value="1"/>
</dbReference>
<dbReference type="InterPro" id="IPR052039">
    <property type="entry name" value="Caspase-related_regulators"/>
</dbReference>